<evidence type="ECO:0000256" key="4">
    <source>
        <dbReference type="ARBA" id="ARBA00022989"/>
    </source>
</evidence>
<evidence type="ECO:0000256" key="3">
    <source>
        <dbReference type="ARBA" id="ARBA00022692"/>
    </source>
</evidence>
<keyword evidence="4 7" id="KW-1133">Transmembrane helix</keyword>
<sequence>MDVGMGSARRQKGGRSTARRSAAPIRGTGITLLLLGFALLLALWLGPLVPLSAVSFSAHMILHLSIVSLAAPLIALGIALAWPNRLPPLFGLGAAIGASLFDMFVVWIWHAPVLHESAATTRAIFVLQQLSFLAAGLFVWTSALSGVTRRERAIGSLTLIGTFLHMTMLGVLLGVTPRLLYSPSVCIGAFGVSGLEDQWLGGVLMATVGGLPYLVAALVLAGLALSENAASERA</sequence>
<organism evidence="8 9">
    <name type="scientific">Fulvimarina manganoxydans</name>
    <dbReference type="NCBI Taxonomy" id="937218"/>
    <lineage>
        <taxon>Bacteria</taxon>
        <taxon>Pseudomonadati</taxon>
        <taxon>Pseudomonadota</taxon>
        <taxon>Alphaproteobacteria</taxon>
        <taxon>Hyphomicrobiales</taxon>
        <taxon>Aurantimonadaceae</taxon>
        <taxon>Fulvimarina</taxon>
    </lineage>
</organism>
<evidence type="ECO:0000256" key="6">
    <source>
        <dbReference type="SAM" id="MobiDB-lite"/>
    </source>
</evidence>
<dbReference type="Proteomes" id="UP000192656">
    <property type="component" value="Unassembled WGS sequence"/>
</dbReference>
<dbReference type="STRING" id="937218.SAMN06297251_10935"/>
<proteinExistence type="predicted"/>
<evidence type="ECO:0000256" key="2">
    <source>
        <dbReference type="ARBA" id="ARBA00022475"/>
    </source>
</evidence>
<keyword evidence="5 7" id="KW-0472">Membrane</keyword>
<feature type="transmembrane region" description="Helical" evidence="7">
    <location>
        <begin position="89"/>
        <end position="110"/>
    </location>
</feature>
<keyword evidence="2" id="KW-1003">Cell membrane</keyword>
<dbReference type="InterPro" id="IPR019108">
    <property type="entry name" value="Caa3_assmbl_CtaG-rel"/>
</dbReference>
<accession>A0A1W2C8R8</accession>
<evidence type="ECO:0000313" key="9">
    <source>
        <dbReference type="Proteomes" id="UP000192656"/>
    </source>
</evidence>
<evidence type="ECO:0000256" key="7">
    <source>
        <dbReference type="SAM" id="Phobius"/>
    </source>
</evidence>
<dbReference type="AlphaFoldDB" id="A0A1W2C8R8"/>
<reference evidence="8 9" key="1">
    <citation type="submission" date="2017-04" db="EMBL/GenBank/DDBJ databases">
        <authorList>
            <person name="Afonso C.L."/>
            <person name="Miller P.J."/>
            <person name="Scott M.A."/>
            <person name="Spackman E."/>
            <person name="Goraichik I."/>
            <person name="Dimitrov K.M."/>
            <person name="Suarez D.L."/>
            <person name="Swayne D.E."/>
        </authorList>
    </citation>
    <scope>NUCLEOTIDE SEQUENCE [LARGE SCALE GENOMIC DNA]</scope>
    <source>
        <strain evidence="8 9">CGMCC 1.10972</strain>
    </source>
</reference>
<protein>
    <submittedName>
        <fullName evidence="8">Putative membrane protein</fullName>
    </submittedName>
</protein>
<comment type="subcellular location">
    <subcellularLocation>
        <location evidence="1">Cell membrane</location>
        <topology evidence="1">Multi-pass membrane protein</topology>
    </subcellularLocation>
</comment>
<evidence type="ECO:0000256" key="1">
    <source>
        <dbReference type="ARBA" id="ARBA00004651"/>
    </source>
</evidence>
<dbReference type="Pfam" id="PF09678">
    <property type="entry name" value="Caa3_CtaG"/>
    <property type="match status" value="1"/>
</dbReference>
<evidence type="ECO:0000313" key="8">
    <source>
        <dbReference type="EMBL" id="SMC81635.1"/>
    </source>
</evidence>
<keyword evidence="9" id="KW-1185">Reference proteome</keyword>
<feature type="transmembrane region" description="Helical" evidence="7">
    <location>
        <begin position="29"/>
        <end position="49"/>
    </location>
</feature>
<gene>
    <name evidence="8" type="ORF">SAMN06297251_10935</name>
</gene>
<dbReference type="EMBL" id="FWXR01000009">
    <property type="protein sequence ID" value="SMC81635.1"/>
    <property type="molecule type" value="Genomic_DNA"/>
</dbReference>
<keyword evidence="3 7" id="KW-0812">Transmembrane</keyword>
<name>A0A1W2C8R8_9HYPH</name>
<feature type="transmembrane region" description="Helical" evidence="7">
    <location>
        <begin position="122"/>
        <end position="141"/>
    </location>
</feature>
<feature type="transmembrane region" description="Helical" evidence="7">
    <location>
        <begin position="153"/>
        <end position="175"/>
    </location>
</feature>
<feature type="transmembrane region" description="Helical" evidence="7">
    <location>
        <begin position="199"/>
        <end position="225"/>
    </location>
</feature>
<evidence type="ECO:0000256" key="5">
    <source>
        <dbReference type="ARBA" id="ARBA00023136"/>
    </source>
</evidence>
<feature type="region of interest" description="Disordered" evidence="6">
    <location>
        <begin position="1"/>
        <end position="20"/>
    </location>
</feature>
<dbReference type="GO" id="GO:0005886">
    <property type="term" value="C:plasma membrane"/>
    <property type="evidence" value="ECO:0007669"/>
    <property type="project" value="UniProtKB-SubCell"/>
</dbReference>
<feature type="transmembrane region" description="Helical" evidence="7">
    <location>
        <begin position="61"/>
        <end position="82"/>
    </location>
</feature>